<evidence type="ECO:0000256" key="8">
    <source>
        <dbReference type="HAMAP-Rule" id="MF_02220"/>
    </source>
</evidence>
<evidence type="ECO:0000313" key="13">
    <source>
        <dbReference type="EMBL" id="HFG21848.1"/>
    </source>
</evidence>
<evidence type="ECO:0000256" key="9">
    <source>
        <dbReference type="RuleBase" id="RU003733"/>
    </source>
</evidence>
<protein>
    <recommendedName>
        <fullName evidence="8 10">Xylulose kinase</fullName>
        <shortName evidence="8 10">Xylulokinase</shortName>
        <ecNumber evidence="8 10">2.7.1.17</ecNumber>
    </recommendedName>
</protein>
<proteinExistence type="inferred from homology"/>
<dbReference type="InterPro" id="IPR050406">
    <property type="entry name" value="FGGY_Carb_Kinase"/>
</dbReference>
<evidence type="ECO:0000259" key="11">
    <source>
        <dbReference type="Pfam" id="PF00370"/>
    </source>
</evidence>
<keyword evidence="5 8" id="KW-0418">Kinase</keyword>
<evidence type="ECO:0000256" key="3">
    <source>
        <dbReference type="ARBA" id="ARBA00022679"/>
    </source>
</evidence>
<keyword evidence="3 8" id="KW-0808">Transferase</keyword>
<keyword evidence="7 8" id="KW-0119">Carbohydrate metabolism</keyword>
<gene>
    <name evidence="8 10 13" type="primary">xylB</name>
    <name evidence="13" type="ORF">ENS82_14245</name>
</gene>
<dbReference type="InterPro" id="IPR043129">
    <property type="entry name" value="ATPase_NBD"/>
</dbReference>
<keyword evidence="4 8" id="KW-0547">Nucleotide-binding</keyword>
<organism evidence="13">
    <name type="scientific">Meiothermus ruber</name>
    <dbReference type="NCBI Taxonomy" id="277"/>
    <lineage>
        <taxon>Bacteria</taxon>
        <taxon>Thermotogati</taxon>
        <taxon>Deinococcota</taxon>
        <taxon>Deinococci</taxon>
        <taxon>Thermales</taxon>
        <taxon>Thermaceae</taxon>
        <taxon>Meiothermus</taxon>
    </lineage>
</organism>
<dbReference type="InterPro" id="IPR018483">
    <property type="entry name" value="Carb_kinase_FGGY_CS"/>
</dbReference>
<keyword evidence="6 8" id="KW-0067">ATP-binding</keyword>
<dbReference type="GO" id="GO:0005998">
    <property type="term" value="P:xylulose catabolic process"/>
    <property type="evidence" value="ECO:0007669"/>
    <property type="project" value="UniProtKB-UniRule"/>
</dbReference>
<evidence type="ECO:0000256" key="6">
    <source>
        <dbReference type="ARBA" id="ARBA00022840"/>
    </source>
</evidence>
<evidence type="ECO:0000256" key="4">
    <source>
        <dbReference type="ARBA" id="ARBA00022741"/>
    </source>
</evidence>
<evidence type="ECO:0000256" key="5">
    <source>
        <dbReference type="ARBA" id="ARBA00022777"/>
    </source>
</evidence>
<dbReference type="GO" id="GO:0005524">
    <property type="term" value="F:ATP binding"/>
    <property type="evidence" value="ECO:0007669"/>
    <property type="project" value="UniProtKB-UniRule"/>
</dbReference>
<dbReference type="Pfam" id="PF02782">
    <property type="entry name" value="FGGY_C"/>
    <property type="match status" value="1"/>
</dbReference>
<feature type="domain" description="Carbohydrate kinase FGGY N-terminal" evidence="11">
    <location>
        <begin position="4"/>
        <end position="245"/>
    </location>
</feature>
<evidence type="ECO:0000259" key="12">
    <source>
        <dbReference type="Pfam" id="PF02782"/>
    </source>
</evidence>
<dbReference type="GO" id="GO:0004856">
    <property type="term" value="F:D-xylulokinase activity"/>
    <property type="evidence" value="ECO:0007669"/>
    <property type="project" value="UniProtKB-UniRule"/>
</dbReference>
<dbReference type="PANTHER" id="PTHR43095:SF5">
    <property type="entry name" value="XYLULOSE KINASE"/>
    <property type="match status" value="1"/>
</dbReference>
<dbReference type="CDD" id="cd07808">
    <property type="entry name" value="ASKHA_NBD_FGGY_EcXK-like"/>
    <property type="match status" value="1"/>
</dbReference>
<dbReference type="PIRSF" id="PIRSF000538">
    <property type="entry name" value="GlpK"/>
    <property type="match status" value="1"/>
</dbReference>
<keyword evidence="2 8" id="KW-0859">Xylose metabolism</keyword>
<dbReference type="HAMAP" id="MF_02220">
    <property type="entry name" value="XylB"/>
    <property type="match status" value="1"/>
</dbReference>
<accession>A0A7C3DRF8</accession>
<evidence type="ECO:0000256" key="10">
    <source>
        <dbReference type="RuleBase" id="RU364073"/>
    </source>
</evidence>
<evidence type="ECO:0000256" key="2">
    <source>
        <dbReference type="ARBA" id="ARBA00022629"/>
    </source>
</evidence>
<comment type="similarity">
    <text evidence="1 8 9">Belongs to the FGGY kinase family.</text>
</comment>
<dbReference type="Gene3D" id="3.30.420.40">
    <property type="match status" value="2"/>
</dbReference>
<sequence>MSLVLGLDLGTSGLKAVALSTRGQKVAEARAGYPLHTPRPGWTEQDPLDWARAAQEALRALCEQLGGAEVVGIGLSGQMHGAVFLDKAGNPLCPAPLWNDQRTALEVEQIEQAIPRSELIRRTGNGAVTGFQLPKLLWLRNQHPALFQRLHKVLLPKDYLAFLLTGALSTEYSDASGVGALNLAKRRWDLEVLQALALSPDLFPEVGESQRVVGYLSPAWAQATGLQAGIPVVAGAGDNAAAALGLGVSRYRAGVGSLSLGTSGVIFIPTEQPTPEPEGRVHLFAHADGGYHLLGVTLSAAGSLEWLRGLFPEVGLETLLEEALQAPLGCEGLYFLPFLAGERSPYLAPYLRGAFLGLSLAHRRGHLVRAVLEGVALSLGEVYRVMRPLAGARRLLATGGGSASDLWLALAGGALGVPIHRVVGDEGAARGAGILALVGAGVYPGLREALEATAPAEQPATPPLEGLEPLRKAYAQTVEKVLELYEDNRV</sequence>
<dbReference type="InterPro" id="IPR018484">
    <property type="entry name" value="FGGY_N"/>
</dbReference>
<feature type="site" description="Important for activity" evidence="8">
    <location>
        <position position="8"/>
    </location>
</feature>
<reference evidence="13" key="1">
    <citation type="journal article" date="2020" name="mSystems">
        <title>Genome- and Community-Level Interaction Insights into Carbon Utilization and Element Cycling Functions of Hydrothermarchaeota in Hydrothermal Sediment.</title>
        <authorList>
            <person name="Zhou Z."/>
            <person name="Liu Y."/>
            <person name="Xu W."/>
            <person name="Pan J."/>
            <person name="Luo Z.H."/>
            <person name="Li M."/>
        </authorList>
    </citation>
    <scope>NUCLEOTIDE SEQUENCE [LARGE SCALE GENOMIC DNA]</scope>
    <source>
        <strain evidence="13">SpSt-524</strain>
    </source>
</reference>
<dbReference type="InterPro" id="IPR000577">
    <property type="entry name" value="Carb_kinase_FGGY"/>
</dbReference>
<dbReference type="PROSITE" id="PS00445">
    <property type="entry name" value="FGGY_KINASES_2"/>
    <property type="match status" value="1"/>
</dbReference>
<name>A0A7C3DRF8_MEIRU</name>
<dbReference type="AlphaFoldDB" id="A0A7C3DRF8"/>
<dbReference type="EC" id="2.7.1.17" evidence="8 10"/>
<dbReference type="Pfam" id="PF00370">
    <property type="entry name" value="FGGY_N"/>
    <property type="match status" value="1"/>
</dbReference>
<comment type="caution">
    <text evidence="13">The sequence shown here is derived from an EMBL/GenBank/DDBJ whole genome shotgun (WGS) entry which is preliminary data.</text>
</comment>
<feature type="binding site" evidence="8">
    <location>
        <begin position="79"/>
        <end position="80"/>
    </location>
    <ligand>
        <name>substrate</name>
    </ligand>
</feature>
<dbReference type="InterPro" id="IPR006000">
    <property type="entry name" value="Xylulokinase"/>
</dbReference>
<dbReference type="EMBL" id="DSWI01000035">
    <property type="protein sequence ID" value="HFG21848.1"/>
    <property type="molecule type" value="Genomic_DNA"/>
</dbReference>
<evidence type="ECO:0000256" key="7">
    <source>
        <dbReference type="ARBA" id="ARBA00023277"/>
    </source>
</evidence>
<dbReference type="GO" id="GO:0042732">
    <property type="term" value="P:D-xylose metabolic process"/>
    <property type="evidence" value="ECO:0007669"/>
    <property type="project" value="UniProtKB-KW"/>
</dbReference>
<dbReference type="NCBIfam" id="TIGR01312">
    <property type="entry name" value="XylB"/>
    <property type="match status" value="1"/>
</dbReference>
<dbReference type="SUPFAM" id="SSF53067">
    <property type="entry name" value="Actin-like ATPase domain"/>
    <property type="match status" value="2"/>
</dbReference>
<feature type="active site" description="Proton acceptor" evidence="8">
    <location>
        <position position="238"/>
    </location>
</feature>
<feature type="domain" description="Carbohydrate kinase FGGY C-terminal" evidence="12">
    <location>
        <begin position="257"/>
        <end position="439"/>
    </location>
</feature>
<dbReference type="InterPro" id="IPR018485">
    <property type="entry name" value="FGGY_C"/>
</dbReference>
<comment type="function">
    <text evidence="8">Catalyzes the phosphorylation of D-xylulose to D-xylulose 5-phosphate.</text>
</comment>
<dbReference type="PANTHER" id="PTHR43095">
    <property type="entry name" value="SUGAR KINASE"/>
    <property type="match status" value="1"/>
</dbReference>
<comment type="catalytic activity">
    <reaction evidence="8 10">
        <text>D-xylulose + ATP = D-xylulose 5-phosphate + ADP + H(+)</text>
        <dbReference type="Rhea" id="RHEA:10964"/>
        <dbReference type="ChEBI" id="CHEBI:15378"/>
        <dbReference type="ChEBI" id="CHEBI:17140"/>
        <dbReference type="ChEBI" id="CHEBI:30616"/>
        <dbReference type="ChEBI" id="CHEBI:57737"/>
        <dbReference type="ChEBI" id="CHEBI:456216"/>
        <dbReference type="EC" id="2.7.1.17"/>
    </reaction>
</comment>
<evidence type="ECO:0000256" key="1">
    <source>
        <dbReference type="ARBA" id="ARBA00009156"/>
    </source>
</evidence>